<dbReference type="EMBL" id="CALNXI010002724">
    <property type="protein sequence ID" value="CAH3190271.1"/>
    <property type="molecule type" value="Genomic_DNA"/>
</dbReference>
<dbReference type="Pfam" id="PF01661">
    <property type="entry name" value="Macro"/>
    <property type="match status" value="1"/>
</dbReference>
<keyword evidence="7" id="KW-0862">Zinc</keyword>
<evidence type="ECO:0000256" key="9">
    <source>
        <dbReference type="PROSITE-ProRule" id="PRU00176"/>
    </source>
</evidence>
<protein>
    <recommendedName>
        <fullName evidence="3">RING-type E3 ubiquitin transferase</fullName>
        <ecNumber evidence="3">2.3.2.27</ecNumber>
    </recommendedName>
</protein>
<feature type="compositionally biased region" description="Basic and acidic residues" evidence="10">
    <location>
        <begin position="786"/>
        <end position="800"/>
    </location>
</feature>
<dbReference type="InterPro" id="IPR035979">
    <property type="entry name" value="RBD_domain_sf"/>
</dbReference>
<feature type="domain" description="RING-type" evidence="11">
    <location>
        <begin position="948"/>
        <end position="989"/>
    </location>
</feature>
<feature type="domain" description="Macro" evidence="13">
    <location>
        <begin position="366"/>
        <end position="554"/>
    </location>
</feature>
<dbReference type="CDD" id="cd02907">
    <property type="entry name" value="Macro_Af1521_BAL-like"/>
    <property type="match status" value="1"/>
</dbReference>
<keyword evidence="4" id="KW-0808">Transferase</keyword>
<proteinExistence type="predicted"/>
<feature type="region of interest" description="Disordered" evidence="10">
    <location>
        <begin position="335"/>
        <end position="361"/>
    </location>
</feature>
<evidence type="ECO:0000256" key="7">
    <source>
        <dbReference type="ARBA" id="ARBA00022833"/>
    </source>
</evidence>
<dbReference type="PROSITE" id="PS50089">
    <property type="entry name" value="ZF_RING_2"/>
    <property type="match status" value="1"/>
</dbReference>
<dbReference type="SMART" id="SM00506">
    <property type="entry name" value="A1pp"/>
    <property type="match status" value="1"/>
</dbReference>
<dbReference type="Pfam" id="PF18102">
    <property type="entry name" value="DTC"/>
    <property type="match status" value="1"/>
</dbReference>
<evidence type="ECO:0000256" key="6">
    <source>
        <dbReference type="ARBA" id="ARBA00022771"/>
    </source>
</evidence>
<dbReference type="InterPro" id="IPR012677">
    <property type="entry name" value="Nucleotide-bd_a/b_plait_sf"/>
</dbReference>
<evidence type="ECO:0000256" key="3">
    <source>
        <dbReference type="ARBA" id="ARBA00012483"/>
    </source>
</evidence>
<name>A0ABN8SH97_9CNID</name>
<feature type="compositionally biased region" description="Basic and acidic residues" evidence="10">
    <location>
        <begin position="908"/>
        <end position="927"/>
    </location>
</feature>
<evidence type="ECO:0000256" key="2">
    <source>
        <dbReference type="ARBA" id="ARBA00004906"/>
    </source>
</evidence>
<dbReference type="SUPFAM" id="SSF52949">
    <property type="entry name" value="Macro domain-like"/>
    <property type="match status" value="1"/>
</dbReference>
<evidence type="ECO:0000256" key="4">
    <source>
        <dbReference type="ARBA" id="ARBA00022679"/>
    </source>
</evidence>
<evidence type="ECO:0000313" key="15">
    <source>
        <dbReference type="Proteomes" id="UP001159427"/>
    </source>
</evidence>
<feature type="compositionally biased region" description="Polar residues" evidence="10">
    <location>
        <begin position="801"/>
        <end position="818"/>
    </location>
</feature>
<evidence type="ECO:0000256" key="8">
    <source>
        <dbReference type="PROSITE-ProRule" id="PRU00175"/>
    </source>
</evidence>
<dbReference type="SUPFAM" id="SSF57850">
    <property type="entry name" value="RING/U-box"/>
    <property type="match status" value="1"/>
</dbReference>
<keyword evidence="15" id="KW-1185">Reference proteome</keyword>
<feature type="compositionally biased region" description="Basic and acidic residues" evidence="10">
    <location>
        <begin position="819"/>
        <end position="833"/>
    </location>
</feature>
<dbReference type="Gene3D" id="3.30.70.330">
    <property type="match status" value="1"/>
</dbReference>
<accession>A0ABN8SH97</accession>
<dbReference type="InterPro" id="IPR039398">
    <property type="entry name" value="Deltex_fam"/>
</dbReference>
<keyword evidence="9" id="KW-0694">RNA-binding</keyword>
<evidence type="ECO:0000313" key="14">
    <source>
        <dbReference type="EMBL" id="CAH3190271.1"/>
    </source>
</evidence>
<evidence type="ECO:0000256" key="1">
    <source>
        <dbReference type="ARBA" id="ARBA00000900"/>
    </source>
</evidence>
<feature type="compositionally biased region" description="Polar residues" evidence="10">
    <location>
        <begin position="343"/>
        <end position="353"/>
    </location>
</feature>
<reference evidence="14 15" key="1">
    <citation type="submission" date="2022-05" db="EMBL/GenBank/DDBJ databases">
        <authorList>
            <consortium name="Genoscope - CEA"/>
            <person name="William W."/>
        </authorList>
    </citation>
    <scope>NUCLEOTIDE SEQUENCE [LARGE SCALE GENOMIC DNA]</scope>
</reference>
<dbReference type="SUPFAM" id="SSF54928">
    <property type="entry name" value="RNA-binding domain, RBD"/>
    <property type="match status" value="1"/>
</dbReference>
<feature type="compositionally biased region" description="Polar residues" evidence="10">
    <location>
        <begin position="633"/>
        <end position="646"/>
    </location>
</feature>
<sequence>MSRGSGPILSHGPETKVFTTEQAARSVVVTNIASQTADKNIIIYFQRESNGGGEIDNVHIPQKGTAVVTFESKEVVENVLKYSHILHGSKLKLERFTPEQFPEVLTQVEARVNFGTFDPFPRDTQSILEILKSNTGVRYRNSSGCFILSGTFIQIEAANKVLHHLVKGNGERNSVQTEADGSNRLDERGCNSSSISESSSFDVQPKVMQLLKRVHKKKLQDIQETFSVEIDWIENTNQVNVCPKKGLNNLIRLQEGCDAFINLYQEFYPNMAREEVELSDSANERLVQQVVSVAEADDPIIVEKADKNLVVYAEKNSIRGYVQFLKEKLGIARDSNSKRTRRGQGSTGQSTSVNDKRSRQGGYLPTQHLVQVLDNEVKLSLYNGDITDEAVDAIVNAANERLQHSAGVAAAIVRKGGRQIQEESNRLIKRYGTLNVGGAVYTSGGSLSCRHVIHTVGPEWYRHGKDMSRSLLWQACLESLALAVKLDLSSIALTAISSGIFGMPKDTCAEVMFLAIEEFSSSEGAKFSTLRDVRIVIIDEPTLSVFQEEFAKRYVAHEASPKTVSTQGRSSDEQESTSTAPNSKDSAHQSKRNDSSPSTRQAQFGDKAFSGEKREQNGDVGSPSVPTNLEEVGQSSTTPDSVNESGKNGYKDNLSTDPASVVDPVKYKESNARPSYSGKGRGRERGNLAANFSGNETAKNATRGTNLGINSSEISKGGARPPGLIVTQEGKTLAKSLNIHGEGDQKSNVDETGKAKIAEDDDEPSSDDLQNAKQLQNLANQSFDSENSKVEADDGDRTDHTPNTSSREGSNKPSNNKDVSNDKQRPQQLKEEGFSTPGMKTEQKSEQPTNPALNDNNKAVSPQDEVIIRSTKPKETQSAMESTPEDDPSASCLSSSSDPSFSNQDVTDVDKDKVGERRDTQESENQDHVTGPPMLLEGQNGHQGGQRCLMCMNLHNDPVFLWRCGNNHHYCKSCSDYLDGAGIICPECRKEGLRQGNQPVGSMTWVTEPNSSLPGYDSCGIIVTHFNFDEGFQGPEHPNPGKPYKALNTTAFLPLNSDGKEVCCLLRKAFDAGVLFAIGKSPTTGEENNIIWNGVELKTSQRGGPASYGYPDPSYIDRVKKQLAEKGITPSQE</sequence>
<feature type="region of interest" description="Disordered" evidence="10">
    <location>
        <begin position="558"/>
        <end position="939"/>
    </location>
</feature>
<dbReference type="PROSITE" id="PS51154">
    <property type="entry name" value="MACRO"/>
    <property type="match status" value="1"/>
</dbReference>
<comment type="pathway">
    <text evidence="2">Protein modification; protein ubiquitination.</text>
</comment>
<feature type="compositionally biased region" description="Polar residues" evidence="10">
    <location>
        <begin position="690"/>
        <end position="714"/>
    </location>
</feature>
<comment type="caution">
    <text evidence="14">The sequence shown here is derived from an EMBL/GenBank/DDBJ whole genome shotgun (WGS) entry which is preliminary data.</text>
</comment>
<feature type="compositionally biased region" description="Basic and acidic residues" evidence="10">
    <location>
        <begin position="741"/>
        <end position="758"/>
    </location>
</feature>
<gene>
    <name evidence="14" type="ORF">PEVE_00020293</name>
</gene>
<keyword evidence="5" id="KW-0479">Metal-binding</keyword>
<feature type="compositionally biased region" description="Basic and acidic residues" evidence="10">
    <location>
        <begin position="585"/>
        <end position="594"/>
    </location>
</feature>
<dbReference type="Pfam" id="PF23085">
    <property type="entry name" value="RRM_PARP14_3"/>
    <property type="match status" value="1"/>
</dbReference>
<dbReference type="InterPro" id="IPR002589">
    <property type="entry name" value="Macro_dom"/>
</dbReference>
<dbReference type="PROSITE" id="PS50102">
    <property type="entry name" value="RRM"/>
    <property type="match status" value="1"/>
</dbReference>
<evidence type="ECO:0000256" key="5">
    <source>
        <dbReference type="ARBA" id="ARBA00022723"/>
    </source>
</evidence>
<feature type="region of interest" description="Disordered" evidence="10">
    <location>
        <begin position="173"/>
        <end position="198"/>
    </location>
</feature>
<feature type="compositionally biased region" description="Low complexity" evidence="10">
    <location>
        <begin position="889"/>
        <end position="902"/>
    </location>
</feature>
<dbReference type="InterPro" id="IPR039396">
    <property type="entry name" value="Deltex_C"/>
</dbReference>
<dbReference type="CDD" id="cd09633">
    <property type="entry name" value="Deltex_C"/>
    <property type="match status" value="1"/>
</dbReference>
<evidence type="ECO:0000259" key="13">
    <source>
        <dbReference type="PROSITE" id="PS51154"/>
    </source>
</evidence>
<feature type="domain" description="RRM" evidence="12">
    <location>
        <begin position="25"/>
        <end position="98"/>
    </location>
</feature>
<keyword evidence="6 8" id="KW-0863">Zinc-finger</keyword>
<dbReference type="InterPro" id="IPR039399">
    <property type="entry name" value="Deltex_C_sf"/>
</dbReference>
<organism evidence="14 15">
    <name type="scientific">Porites evermanni</name>
    <dbReference type="NCBI Taxonomy" id="104178"/>
    <lineage>
        <taxon>Eukaryota</taxon>
        <taxon>Metazoa</taxon>
        <taxon>Cnidaria</taxon>
        <taxon>Anthozoa</taxon>
        <taxon>Hexacorallia</taxon>
        <taxon>Scleractinia</taxon>
        <taxon>Fungiina</taxon>
        <taxon>Poritidae</taxon>
        <taxon>Porites</taxon>
    </lineage>
</organism>
<dbReference type="Gene3D" id="3.30.390.130">
    <property type="match status" value="1"/>
</dbReference>
<dbReference type="Proteomes" id="UP001159427">
    <property type="component" value="Unassembled WGS sequence"/>
</dbReference>
<dbReference type="InterPro" id="IPR043472">
    <property type="entry name" value="Macro_dom-like"/>
</dbReference>
<dbReference type="Gene3D" id="3.40.220.10">
    <property type="entry name" value="Leucine Aminopeptidase, subunit E, domain 1"/>
    <property type="match status" value="1"/>
</dbReference>
<evidence type="ECO:0000259" key="12">
    <source>
        <dbReference type="PROSITE" id="PS50102"/>
    </source>
</evidence>
<dbReference type="InterPro" id="IPR001841">
    <property type="entry name" value="Znf_RING"/>
</dbReference>
<comment type="catalytic activity">
    <reaction evidence="1">
        <text>S-ubiquitinyl-[E2 ubiquitin-conjugating enzyme]-L-cysteine + [acceptor protein]-L-lysine = [E2 ubiquitin-conjugating enzyme]-L-cysteine + N(6)-ubiquitinyl-[acceptor protein]-L-lysine.</text>
        <dbReference type="EC" id="2.3.2.27"/>
    </reaction>
</comment>
<feature type="compositionally biased region" description="Polar residues" evidence="10">
    <location>
        <begin position="846"/>
        <end position="860"/>
    </location>
</feature>
<evidence type="ECO:0000256" key="10">
    <source>
        <dbReference type="SAM" id="MobiDB-lite"/>
    </source>
</evidence>
<dbReference type="PANTHER" id="PTHR12622">
    <property type="entry name" value="DELTEX-RELATED"/>
    <property type="match status" value="1"/>
</dbReference>
<dbReference type="SMART" id="SM00360">
    <property type="entry name" value="RRM"/>
    <property type="match status" value="1"/>
</dbReference>
<feature type="compositionally biased region" description="Low complexity" evidence="10">
    <location>
        <begin position="769"/>
        <end position="781"/>
    </location>
</feature>
<dbReference type="InterPro" id="IPR000504">
    <property type="entry name" value="RRM_dom"/>
</dbReference>
<dbReference type="EC" id="2.3.2.27" evidence="3"/>
<evidence type="ECO:0000259" key="11">
    <source>
        <dbReference type="PROSITE" id="PS50089"/>
    </source>
</evidence>